<dbReference type="EMBL" id="LYPC01000020">
    <property type="protein sequence ID" value="OCT14366.1"/>
    <property type="molecule type" value="Genomic_DNA"/>
</dbReference>
<dbReference type="RefSeq" id="WP_065853218.1">
    <property type="nucleotide sequence ID" value="NZ_LYPC01000020.1"/>
</dbReference>
<organism evidence="2 3">
    <name type="scientific">Paenibacillus pectinilyticus</name>
    <dbReference type="NCBI Taxonomy" id="512399"/>
    <lineage>
        <taxon>Bacteria</taxon>
        <taxon>Bacillati</taxon>
        <taxon>Bacillota</taxon>
        <taxon>Bacilli</taxon>
        <taxon>Bacillales</taxon>
        <taxon>Paenibacillaceae</taxon>
        <taxon>Paenibacillus</taxon>
    </lineage>
</organism>
<evidence type="ECO:0000313" key="2">
    <source>
        <dbReference type="EMBL" id="OCT14366.1"/>
    </source>
</evidence>
<keyword evidence="1" id="KW-0812">Transmembrane</keyword>
<accession>A0A1C1A1G0</accession>
<name>A0A1C1A1G0_9BACL</name>
<proteinExistence type="predicted"/>
<dbReference type="STRING" id="512399.A8709_26475"/>
<keyword evidence="1" id="KW-0472">Membrane</keyword>
<evidence type="ECO:0000256" key="1">
    <source>
        <dbReference type="SAM" id="Phobius"/>
    </source>
</evidence>
<protein>
    <submittedName>
        <fullName evidence="2">Uncharacterized protein</fullName>
    </submittedName>
</protein>
<comment type="caution">
    <text evidence="2">The sequence shown here is derived from an EMBL/GenBank/DDBJ whole genome shotgun (WGS) entry which is preliminary data.</text>
</comment>
<dbReference type="Proteomes" id="UP000093309">
    <property type="component" value="Unassembled WGS sequence"/>
</dbReference>
<keyword evidence="3" id="KW-1185">Reference proteome</keyword>
<gene>
    <name evidence="2" type="ORF">A8709_26475</name>
</gene>
<reference evidence="3" key="1">
    <citation type="submission" date="2016-05" db="EMBL/GenBank/DDBJ databases">
        <title>Paenibacillus oryzae. sp. nov., isolated from the rice root.</title>
        <authorList>
            <person name="Zhang J."/>
            <person name="Zhang X."/>
        </authorList>
    </citation>
    <scope>NUCLEOTIDE SEQUENCE [LARGE SCALE GENOMIC DNA]</scope>
    <source>
        <strain evidence="3">KCTC13222</strain>
    </source>
</reference>
<dbReference type="OrthoDB" id="9782291at2"/>
<sequence length="143" mass="16259">MTVFISLGKLGPQWKQYHHTINRYLIYAGIMAASILLLVYAYQRNKIRYTALLTSSIQKDRMLKLMCFAFVILGGEAQDEGLRMLFNRVGPAAINHGFPYTFPSEQSLISLTVCDFAAYLLVRNIGNLKVRISVTFYVILLCL</sequence>
<dbReference type="AlphaFoldDB" id="A0A1C1A1G0"/>
<feature type="transmembrane region" description="Helical" evidence="1">
    <location>
        <begin position="24"/>
        <end position="42"/>
    </location>
</feature>
<keyword evidence="1" id="KW-1133">Transmembrane helix</keyword>
<evidence type="ECO:0000313" key="3">
    <source>
        <dbReference type="Proteomes" id="UP000093309"/>
    </source>
</evidence>